<name>A0A653A4Q6_UNCDX</name>
<protein>
    <submittedName>
        <fullName evidence="2">Uncharacterized protein</fullName>
    </submittedName>
</protein>
<reference evidence="2" key="1">
    <citation type="submission" date="2018-07" db="EMBL/GenBank/DDBJ databases">
        <authorList>
            <consortium name="Genoscope - CEA"/>
            <person name="William W."/>
        </authorList>
    </citation>
    <scope>NUCLEOTIDE SEQUENCE</scope>
    <source>
        <strain evidence="2">IK1</strain>
    </source>
</reference>
<dbReference type="AlphaFoldDB" id="A0A653A4Q6"/>
<proteinExistence type="predicted"/>
<sequence>MTSPIDNTGNPQIKSQENLLKEPADSTDRMGSEWKNYDVRRVFQKELPAWKGVLFRVLLDHTGLPVNPDRGYKSKASDYTWKWRNIGIHSEYAAASCLLNLTSLPAFFPLQPNNAYPGGQDWGAQNRPPYRGPIADNRWNEVDFSETRSLSQTGNEFNLSEDLEDFDSLQNTGHPRRVPNQIHGADGPNGDMGHSNEIDKEPISFGDLENIDPSEKTTSPQDDHKRKAPTPFSKDPIQSDDPDGLDSKRQIN</sequence>
<feature type="compositionally biased region" description="Polar residues" evidence="1">
    <location>
        <begin position="1"/>
        <end position="18"/>
    </location>
</feature>
<feature type="compositionally biased region" description="Basic and acidic residues" evidence="1">
    <location>
        <begin position="19"/>
        <end position="31"/>
    </location>
</feature>
<organism evidence="2">
    <name type="scientific">Uncultured Desulfatiglans sp</name>
    <dbReference type="NCBI Taxonomy" id="1748965"/>
    <lineage>
        <taxon>Bacteria</taxon>
        <taxon>Pseudomonadati</taxon>
        <taxon>Thermodesulfobacteriota</taxon>
        <taxon>Desulfobacteria</taxon>
        <taxon>Desulfatiglandales</taxon>
        <taxon>Desulfatiglandaceae</taxon>
        <taxon>Desulfatiglans</taxon>
        <taxon>environmental samples</taxon>
    </lineage>
</organism>
<evidence type="ECO:0000313" key="2">
    <source>
        <dbReference type="EMBL" id="VBB42642.1"/>
    </source>
</evidence>
<evidence type="ECO:0000256" key="1">
    <source>
        <dbReference type="SAM" id="MobiDB-lite"/>
    </source>
</evidence>
<feature type="region of interest" description="Disordered" evidence="1">
    <location>
        <begin position="1"/>
        <end position="31"/>
    </location>
</feature>
<feature type="region of interest" description="Disordered" evidence="1">
    <location>
        <begin position="166"/>
        <end position="252"/>
    </location>
</feature>
<gene>
    <name evidence="2" type="ORF">TRIP_B200782</name>
</gene>
<dbReference type="EMBL" id="UPXX01000013">
    <property type="protein sequence ID" value="VBB42642.1"/>
    <property type="molecule type" value="Genomic_DNA"/>
</dbReference>
<accession>A0A653A4Q6</accession>